<dbReference type="EC" id="6.3.2.8" evidence="3 14"/>
<evidence type="ECO:0000256" key="6">
    <source>
        <dbReference type="ARBA" id="ARBA00022618"/>
    </source>
</evidence>
<dbReference type="UniPathway" id="UPA00219"/>
<evidence type="ECO:0000313" key="19">
    <source>
        <dbReference type="Proteomes" id="UP000540191"/>
    </source>
</evidence>
<keyword evidence="11 14" id="KW-0131">Cell cycle</keyword>
<dbReference type="GO" id="GO:0008360">
    <property type="term" value="P:regulation of cell shape"/>
    <property type="evidence" value="ECO:0007669"/>
    <property type="project" value="UniProtKB-KW"/>
</dbReference>
<comment type="function">
    <text evidence="14">Cell wall formation.</text>
</comment>
<dbReference type="InterPro" id="IPR013221">
    <property type="entry name" value="Mur_ligase_cen"/>
</dbReference>
<dbReference type="PANTHER" id="PTHR43445">
    <property type="entry name" value="UDP-N-ACETYLMURAMATE--L-ALANINE LIGASE-RELATED"/>
    <property type="match status" value="1"/>
</dbReference>
<keyword evidence="19" id="KW-1185">Reference proteome</keyword>
<dbReference type="GO" id="GO:0009252">
    <property type="term" value="P:peptidoglycan biosynthetic process"/>
    <property type="evidence" value="ECO:0007669"/>
    <property type="project" value="UniProtKB-UniRule"/>
</dbReference>
<evidence type="ECO:0000256" key="4">
    <source>
        <dbReference type="ARBA" id="ARBA00022490"/>
    </source>
</evidence>
<dbReference type="GO" id="GO:0005737">
    <property type="term" value="C:cytoplasm"/>
    <property type="evidence" value="ECO:0007669"/>
    <property type="project" value="UniProtKB-SubCell"/>
</dbReference>
<keyword evidence="4 14" id="KW-0963">Cytoplasm</keyword>
<sequence length="493" mass="51445">MSAENTPRHTTEAGQSAQGRVHLLGIGGVGVSGVARILQEQGTPISGTDAKDLPVMAELAARGAQIHVGYDAANVGEDVTTVIASSIAGPGNPEYDAAAARGLRMLHRSEGLALAMGGHKVLAVAGTHGKTTTSSMAAMAFSHAGWEPTFAVGAAVAGLGTNAAHGEGEWFVAEADESDGTLVNYPSTVGIVTTVEADHLDHYGTAEAVHEVFRVFAAQLPSAQRGGALVACLDDEGAAQLALWARENVSARVLTYGTAEREGLVPDLLLRETSVDEAGRGVGQRARFEFTGDRAQLGEIEVALRLPGVHNALNAGAVLLAAVHAGMDPQDAAAGLGAFTGTARRFEFRGERAGVRVFDDYAHHPTEVTAAVAAARSVAGSEHRVHVLFQPHLYSRTRDFADQFAEALSAADRVRVLEVYAAREAPMPGVDSSLISGRLRTTQETDRLVAYDPLRAVDEIVAQARTGDVILTMGAGDVTQYGAAIVDKLAERA</sequence>
<evidence type="ECO:0000256" key="5">
    <source>
        <dbReference type="ARBA" id="ARBA00022598"/>
    </source>
</evidence>
<comment type="caution">
    <text evidence="18">The sequence shown here is derived from an EMBL/GenBank/DDBJ whole genome shotgun (WGS) entry which is preliminary data.</text>
</comment>
<dbReference type="NCBIfam" id="TIGR01082">
    <property type="entry name" value="murC"/>
    <property type="match status" value="1"/>
</dbReference>
<evidence type="ECO:0000256" key="2">
    <source>
        <dbReference type="ARBA" id="ARBA00004752"/>
    </source>
</evidence>
<keyword evidence="8 14" id="KW-0067">ATP-binding</keyword>
<keyword evidence="6 14" id="KW-0132">Cell division</keyword>
<evidence type="ECO:0000256" key="14">
    <source>
        <dbReference type="HAMAP-Rule" id="MF_00046"/>
    </source>
</evidence>
<dbReference type="Gene3D" id="3.90.190.20">
    <property type="entry name" value="Mur ligase, C-terminal domain"/>
    <property type="match status" value="1"/>
</dbReference>
<dbReference type="SUPFAM" id="SSF53623">
    <property type="entry name" value="MurD-like peptide ligases, catalytic domain"/>
    <property type="match status" value="1"/>
</dbReference>
<evidence type="ECO:0000256" key="11">
    <source>
        <dbReference type="ARBA" id="ARBA00023306"/>
    </source>
</evidence>
<evidence type="ECO:0000256" key="13">
    <source>
        <dbReference type="ARBA" id="ARBA00047833"/>
    </source>
</evidence>
<dbReference type="Pfam" id="PF02875">
    <property type="entry name" value="Mur_ligase_C"/>
    <property type="match status" value="1"/>
</dbReference>
<feature type="domain" description="Mur ligase N-terminal catalytic" evidence="15">
    <location>
        <begin position="21"/>
        <end position="117"/>
    </location>
</feature>
<evidence type="ECO:0000256" key="3">
    <source>
        <dbReference type="ARBA" id="ARBA00012211"/>
    </source>
</evidence>
<dbReference type="AlphaFoldDB" id="A0A7W7GNJ7"/>
<dbReference type="InterPro" id="IPR005758">
    <property type="entry name" value="UDP-N-AcMur_Ala_ligase_MurC"/>
</dbReference>
<dbReference type="InterPro" id="IPR004101">
    <property type="entry name" value="Mur_ligase_C"/>
</dbReference>
<comment type="subcellular location">
    <subcellularLocation>
        <location evidence="1 14">Cytoplasm</location>
    </subcellularLocation>
</comment>
<organism evidence="18 19">
    <name type="scientific">Micrococcus cohnii</name>
    <dbReference type="NCBI Taxonomy" id="993416"/>
    <lineage>
        <taxon>Bacteria</taxon>
        <taxon>Bacillati</taxon>
        <taxon>Actinomycetota</taxon>
        <taxon>Actinomycetes</taxon>
        <taxon>Micrococcales</taxon>
        <taxon>Micrococcaceae</taxon>
        <taxon>Micrococcus</taxon>
    </lineage>
</organism>
<feature type="domain" description="Mur ligase C-terminal" evidence="16">
    <location>
        <begin position="344"/>
        <end position="476"/>
    </location>
</feature>
<dbReference type="PANTHER" id="PTHR43445:SF3">
    <property type="entry name" value="UDP-N-ACETYLMURAMATE--L-ALANINE LIGASE"/>
    <property type="match status" value="1"/>
</dbReference>
<reference evidence="18 19" key="1">
    <citation type="submission" date="2020-08" db="EMBL/GenBank/DDBJ databases">
        <title>Sequencing the genomes of 1000 actinobacteria strains.</title>
        <authorList>
            <person name="Klenk H.-P."/>
        </authorList>
    </citation>
    <scope>NUCLEOTIDE SEQUENCE [LARGE SCALE GENOMIC DNA]</scope>
    <source>
        <strain evidence="18 19">DSM 23974</strain>
    </source>
</reference>
<dbReference type="Proteomes" id="UP000540191">
    <property type="component" value="Unassembled WGS sequence"/>
</dbReference>
<evidence type="ECO:0000256" key="1">
    <source>
        <dbReference type="ARBA" id="ARBA00004496"/>
    </source>
</evidence>
<keyword evidence="5 14" id="KW-0436">Ligase</keyword>
<evidence type="ECO:0000256" key="8">
    <source>
        <dbReference type="ARBA" id="ARBA00022840"/>
    </source>
</evidence>
<dbReference type="Gene3D" id="3.40.50.720">
    <property type="entry name" value="NAD(P)-binding Rossmann-like Domain"/>
    <property type="match status" value="1"/>
</dbReference>
<dbReference type="SUPFAM" id="SSF53244">
    <property type="entry name" value="MurD-like peptide ligases, peptide-binding domain"/>
    <property type="match status" value="1"/>
</dbReference>
<evidence type="ECO:0000256" key="7">
    <source>
        <dbReference type="ARBA" id="ARBA00022741"/>
    </source>
</evidence>
<feature type="domain" description="Mur ligase central" evidence="17">
    <location>
        <begin position="124"/>
        <end position="322"/>
    </location>
</feature>
<dbReference type="EMBL" id="JACHNA010000001">
    <property type="protein sequence ID" value="MBB4735433.1"/>
    <property type="molecule type" value="Genomic_DNA"/>
</dbReference>
<keyword evidence="10 14" id="KW-0573">Peptidoglycan synthesis</keyword>
<proteinExistence type="inferred from homology"/>
<evidence type="ECO:0000313" key="18">
    <source>
        <dbReference type="EMBL" id="MBB4735433.1"/>
    </source>
</evidence>
<comment type="catalytic activity">
    <reaction evidence="13 14">
        <text>UDP-N-acetyl-alpha-D-muramate + L-alanine + ATP = UDP-N-acetyl-alpha-D-muramoyl-L-alanine + ADP + phosphate + H(+)</text>
        <dbReference type="Rhea" id="RHEA:23372"/>
        <dbReference type="ChEBI" id="CHEBI:15378"/>
        <dbReference type="ChEBI" id="CHEBI:30616"/>
        <dbReference type="ChEBI" id="CHEBI:43474"/>
        <dbReference type="ChEBI" id="CHEBI:57972"/>
        <dbReference type="ChEBI" id="CHEBI:70757"/>
        <dbReference type="ChEBI" id="CHEBI:83898"/>
        <dbReference type="ChEBI" id="CHEBI:456216"/>
        <dbReference type="EC" id="6.3.2.8"/>
    </reaction>
</comment>
<dbReference type="GO" id="GO:0005524">
    <property type="term" value="F:ATP binding"/>
    <property type="evidence" value="ECO:0007669"/>
    <property type="project" value="UniProtKB-UniRule"/>
</dbReference>
<evidence type="ECO:0000256" key="9">
    <source>
        <dbReference type="ARBA" id="ARBA00022960"/>
    </source>
</evidence>
<protein>
    <recommendedName>
        <fullName evidence="3 14">UDP-N-acetylmuramate--L-alanine ligase</fullName>
        <ecNumber evidence="3 14">6.3.2.8</ecNumber>
    </recommendedName>
    <alternativeName>
        <fullName evidence="14">UDP-N-acetylmuramoyl-L-alanine synthetase</fullName>
    </alternativeName>
</protein>
<dbReference type="InterPro" id="IPR036615">
    <property type="entry name" value="Mur_ligase_C_dom_sf"/>
</dbReference>
<dbReference type="GO" id="GO:0071555">
    <property type="term" value="P:cell wall organization"/>
    <property type="evidence" value="ECO:0007669"/>
    <property type="project" value="UniProtKB-KW"/>
</dbReference>
<accession>A0A7W7GNJ7</accession>
<feature type="binding site" evidence="14">
    <location>
        <begin position="126"/>
        <end position="132"/>
    </location>
    <ligand>
        <name>ATP</name>
        <dbReference type="ChEBI" id="CHEBI:30616"/>
    </ligand>
</feature>
<evidence type="ECO:0000259" key="15">
    <source>
        <dbReference type="Pfam" id="PF01225"/>
    </source>
</evidence>
<comment type="pathway">
    <text evidence="2 14">Cell wall biogenesis; peptidoglycan biosynthesis.</text>
</comment>
<dbReference type="SUPFAM" id="SSF51984">
    <property type="entry name" value="MurCD N-terminal domain"/>
    <property type="match status" value="1"/>
</dbReference>
<dbReference type="GO" id="GO:0051301">
    <property type="term" value="P:cell division"/>
    <property type="evidence" value="ECO:0007669"/>
    <property type="project" value="UniProtKB-KW"/>
</dbReference>
<dbReference type="Gene3D" id="3.40.1190.10">
    <property type="entry name" value="Mur-like, catalytic domain"/>
    <property type="match status" value="1"/>
</dbReference>
<dbReference type="GO" id="GO:0008763">
    <property type="term" value="F:UDP-N-acetylmuramate-L-alanine ligase activity"/>
    <property type="evidence" value="ECO:0007669"/>
    <property type="project" value="UniProtKB-UniRule"/>
</dbReference>
<keyword evidence="7 14" id="KW-0547">Nucleotide-binding</keyword>
<keyword evidence="9 14" id="KW-0133">Cell shape</keyword>
<dbReference type="InterPro" id="IPR050061">
    <property type="entry name" value="MurCDEF_pg_biosynth"/>
</dbReference>
<dbReference type="InterPro" id="IPR036565">
    <property type="entry name" value="Mur-like_cat_sf"/>
</dbReference>
<dbReference type="InterPro" id="IPR000713">
    <property type="entry name" value="Mur_ligase_N"/>
</dbReference>
<evidence type="ECO:0000259" key="17">
    <source>
        <dbReference type="Pfam" id="PF08245"/>
    </source>
</evidence>
<comment type="similarity">
    <text evidence="14">Belongs to the MurCDEF family.</text>
</comment>
<gene>
    <name evidence="14" type="primary">murC</name>
    <name evidence="18" type="ORF">HDA30_000941</name>
</gene>
<name>A0A7W7GNJ7_9MICC</name>
<dbReference type="RefSeq" id="WP_184241243.1">
    <property type="nucleotide sequence ID" value="NZ_JACHNA010000001.1"/>
</dbReference>
<dbReference type="Pfam" id="PF08245">
    <property type="entry name" value="Mur_ligase_M"/>
    <property type="match status" value="1"/>
</dbReference>
<keyword evidence="12 14" id="KW-0961">Cell wall biogenesis/degradation</keyword>
<dbReference type="HAMAP" id="MF_00046">
    <property type="entry name" value="MurC"/>
    <property type="match status" value="1"/>
</dbReference>
<evidence type="ECO:0000256" key="10">
    <source>
        <dbReference type="ARBA" id="ARBA00022984"/>
    </source>
</evidence>
<dbReference type="Pfam" id="PF01225">
    <property type="entry name" value="Mur_ligase"/>
    <property type="match status" value="1"/>
</dbReference>
<evidence type="ECO:0000259" key="16">
    <source>
        <dbReference type="Pfam" id="PF02875"/>
    </source>
</evidence>
<evidence type="ECO:0000256" key="12">
    <source>
        <dbReference type="ARBA" id="ARBA00023316"/>
    </source>
</evidence>